<evidence type="ECO:0000313" key="2">
    <source>
        <dbReference type="EMBL" id="MBB5066832.1"/>
    </source>
</evidence>
<dbReference type="RefSeq" id="WP_311733209.1">
    <property type="nucleotide sequence ID" value="NZ_JACHIO010000037.1"/>
</dbReference>
<dbReference type="Proteomes" id="UP000584867">
    <property type="component" value="Unassembled WGS sequence"/>
</dbReference>
<evidence type="ECO:0000256" key="1">
    <source>
        <dbReference type="SAM" id="Phobius"/>
    </source>
</evidence>
<feature type="transmembrane region" description="Helical" evidence="1">
    <location>
        <begin position="12"/>
        <end position="34"/>
    </location>
</feature>
<accession>A0A7W7ZVA4</accession>
<dbReference type="Pfam" id="PF07963">
    <property type="entry name" value="N_methyl"/>
    <property type="match status" value="1"/>
</dbReference>
<organism evidence="2 3">
    <name type="scientific">Granulicella mallensis</name>
    <dbReference type="NCBI Taxonomy" id="940614"/>
    <lineage>
        <taxon>Bacteria</taxon>
        <taxon>Pseudomonadati</taxon>
        <taxon>Acidobacteriota</taxon>
        <taxon>Terriglobia</taxon>
        <taxon>Terriglobales</taxon>
        <taxon>Acidobacteriaceae</taxon>
        <taxon>Granulicella</taxon>
    </lineage>
</organism>
<dbReference type="NCBIfam" id="TIGR02532">
    <property type="entry name" value="IV_pilin_GFxxxE"/>
    <property type="match status" value="1"/>
</dbReference>
<dbReference type="PROSITE" id="PS00409">
    <property type="entry name" value="PROKAR_NTER_METHYL"/>
    <property type="match status" value="1"/>
</dbReference>
<keyword evidence="1" id="KW-0472">Membrane</keyword>
<dbReference type="SUPFAM" id="SSF54523">
    <property type="entry name" value="Pili subunits"/>
    <property type="match status" value="1"/>
</dbReference>
<dbReference type="EMBL" id="JACHIO010000037">
    <property type="protein sequence ID" value="MBB5066832.1"/>
    <property type="molecule type" value="Genomic_DNA"/>
</dbReference>
<dbReference type="Gene3D" id="3.30.700.10">
    <property type="entry name" value="Glycoprotein, Type 4 Pilin"/>
    <property type="match status" value="1"/>
</dbReference>
<gene>
    <name evidence="2" type="ORF">HDF15_005217</name>
</gene>
<protein>
    <submittedName>
        <fullName evidence="2">Type IV pilus assembly protein PilA</fullName>
    </submittedName>
</protein>
<keyword evidence="1" id="KW-0812">Transmembrane</keyword>
<dbReference type="AlphaFoldDB" id="A0A7W7ZVA4"/>
<name>A0A7W7ZVA4_9BACT</name>
<dbReference type="PANTHER" id="PTHR30093">
    <property type="entry name" value="GENERAL SECRETION PATHWAY PROTEIN G"/>
    <property type="match status" value="1"/>
</dbReference>
<reference evidence="2 3" key="1">
    <citation type="submission" date="2020-08" db="EMBL/GenBank/DDBJ databases">
        <title>Genomic Encyclopedia of Type Strains, Phase IV (KMG-V): Genome sequencing to study the core and pangenomes of soil and plant-associated prokaryotes.</title>
        <authorList>
            <person name="Whitman W."/>
        </authorList>
    </citation>
    <scope>NUCLEOTIDE SEQUENCE [LARGE SCALE GENOMIC DNA]</scope>
    <source>
        <strain evidence="2 3">X5P3</strain>
    </source>
</reference>
<dbReference type="InterPro" id="IPR045584">
    <property type="entry name" value="Pilin-like"/>
</dbReference>
<dbReference type="InterPro" id="IPR012902">
    <property type="entry name" value="N_methyl_site"/>
</dbReference>
<keyword evidence="1" id="KW-1133">Transmembrane helix</keyword>
<evidence type="ECO:0000313" key="3">
    <source>
        <dbReference type="Proteomes" id="UP000584867"/>
    </source>
</evidence>
<proteinExistence type="predicted"/>
<comment type="caution">
    <text evidence="2">The sequence shown here is derived from an EMBL/GenBank/DDBJ whole genome shotgun (WGS) entry which is preliminary data.</text>
</comment>
<sequence>MNMQTRRNHEESGFTLIELLIVMSIILILATLAIPAMQKTVKKANETSAISSLRDLNAQEGTYSSTYPTHGFSCTLAAMGGKADAGAPTAEAAQLIPEDLATGNKAGYMFAITNCTKVTVNNQDQYTGYQITAVPNTVGKTGDRGFCTDGNEIHYDPKGGTNCTELLQ</sequence>